<keyword evidence="12" id="KW-0747">Spliceosome</keyword>
<feature type="domain" description="CCHC-type" evidence="14">
    <location>
        <begin position="386"/>
        <end position="401"/>
    </location>
</feature>
<evidence type="ECO:0000256" key="6">
    <source>
        <dbReference type="ARBA" id="ARBA00022833"/>
    </source>
</evidence>
<feature type="compositionally biased region" description="Pro residues" evidence="13">
    <location>
        <begin position="629"/>
        <end position="665"/>
    </location>
</feature>
<dbReference type="GO" id="GO:0005681">
    <property type="term" value="C:spliceosomal complex"/>
    <property type="evidence" value="ECO:0007669"/>
    <property type="project" value="UniProtKB-KW"/>
</dbReference>
<accession>A0ABD3QHZ8</accession>
<dbReference type="AlphaFoldDB" id="A0ABD3QHZ8"/>
<feature type="region of interest" description="Disordered" evidence="13">
    <location>
        <begin position="201"/>
        <end position="224"/>
    </location>
</feature>
<evidence type="ECO:0000259" key="14">
    <source>
        <dbReference type="PROSITE" id="PS50158"/>
    </source>
</evidence>
<keyword evidence="16" id="KW-1185">Reference proteome</keyword>
<dbReference type="InterPro" id="IPR047086">
    <property type="entry name" value="SF1-HH_sf"/>
</dbReference>
<keyword evidence="6 12" id="KW-0862">Zinc</keyword>
<dbReference type="InterPro" id="IPR004087">
    <property type="entry name" value="KH_dom"/>
</dbReference>
<comment type="similarity">
    <text evidence="2 12">Belongs to the BBP/SF1 family.</text>
</comment>
<evidence type="ECO:0000256" key="11">
    <source>
        <dbReference type="PROSITE-ProRule" id="PRU00117"/>
    </source>
</evidence>
<dbReference type="CDD" id="cd02395">
    <property type="entry name" value="KH-I_BBP"/>
    <property type="match status" value="1"/>
</dbReference>
<dbReference type="SUPFAM" id="SSF54791">
    <property type="entry name" value="Eukaryotic type KH-domain (KH-domain type I)"/>
    <property type="match status" value="1"/>
</dbReference>
<dbReference type="PANTHER" id="PTHR11208">
    <property type="entry name" value="RNA-BINDING PROTEIN RELATED"/>
    <property type="match status" value="1"/>
</dbReference>
<evidence type="ECO:0000313" key="16">
    <source>
        <dbReference type="Proteomes" id="UP001516023"/>
    </source>
</evidence>
<evidence type="ECO:0000256" key="2">
    <source>
        <dbReference type="ARBA" id="ARBA00010382"/>
    </source>
</evidence>
<dbReference type="PANTHER" id="PTHR11208:SF45">
    <property type="entry name" value="SPLICING FACTOR 1"/>
    <property type="match status" value="1"/>
</dbReference>
<reference evidence="15 16" key="1">
    <citation type="journal article" date="2020" name="G3 (Bethesda)">
        <title>Improved Reference Genome for Cyclotella cryptica CCMP332, a Model for Cell Wall Morphogenesis, Salinity Adaptation, and Lipid Production in Diatoms (Bacillariophyta).</title>
        <authorList>
            <person name="Roberts W.R."/>
            <person name="Downey K.M."/>
            <person name="Ruck E.C."/>
            <person name="Traller J.C."/>
            <person name="Alverson A.J."/>
        </authorList>
    </citation>
    <scope>NUCLEOTIDE SEQUENCE [LARGE SCALE GENOMIC DNA]</scope>
    <source>
        <strain evidence="15 16">CCMP332</strain>
    </source>
</reference>
<dbReference type="InterPro" id="IPR001878">
    <property type="entry name" value="Znf_CCHC"/>
</dbReference>
<dbReference type="InterPro" id="IPR032570">
    <property type="entry name" value="SF1-HH"/>
</dbReference>
<keyword evidence="3 12" id="KW-0507">mRNA processing</keyword>
<keyword evidence="9 12" id="KW-0539">Nucleus</keyword>
<dbReference type="PROSITE" id="PS50158">
    <property type="entry name" value="ZF_CCHC"/>
    <property type="match status" value="1"/>
</dbReference>
<evidence type="ECO:0000256" key="4">
    <source>
        <dbReference type="ARBA" id="ARBA00022723"/>
    </source>
</evidence>
<keyword evidence="4 12" id="KW-0479">Metal-binding</keyword>
<dbReference type="SUPFAM" id="SSF57756">
    <property type="entry name" value="Retrovirus zinc finger-like domains"/>
    <property type="match status" value="1"/>
</dbReference>
<keyword evidence="7 11" id="KW-0694">RNA-binding</keyword>
<feature type="compositionally biased region" description="Low complexity" evidence="13">
    <location>
        <begin position="613"/>
        <end position="628"/>
    </location>
</feature>
<keyword evidence="5 10" id="KW-0863">Zinc-finger</keyword>
<feature type="compositionally biased region" description="Low complexity" evidence="13">
    <location>
        <begin position="115"/>
        <end position="124"/>
    </location>
</feature>
<gene>
    <name evidence="15" type="ORF">HJC23_007433</name>
</gene>
<evidence type="ECO:0000256" key="7">
    <source>
        <dbReference type="ARBA" id="ARBA00022884"/>
    </source>
</evidence>
<comment type="function">
    <text evidence="12">Necessary for the splicing of pre-mRNA. Has a role in the recognition of the branch site (5'-UACUAAC-3'), the pyrimidine tract and the 3'-splice site at the 3'-end of introns.</text>
</comment>
<dbReference type="SMART" id="SM00343">
    <property type="entry name" value="ZnF_C2HC"/>
    <property type="match status" value="2"/>
</dbReference>
<dbReference type="GO" id="GO:0045131">
    <property type="term" value="F:pre-mRNA branch point binding"/>
    <property type="evidence" value="ECO:0007669"/>
    <property type="project" value="UniProtKB-UniRule"/>
</dbReference>
<feature type="compositionally biased region" description="Low complexity" evidence="13">
    <location>
        <begin position="139"/>
        <end position="148"/>
    </location>
</feature>
<feature type="compositionally biased region" description="Low complexity" evidence="13">
    <location>
        <begin position="666"/>
        <end position="686"/>
    </location>
</feature>
<evidence type="ECO:0000256" key="1">
    <source>
        <dbReference type="ARBA" id="ARBA00004123"/>
    </source>
</evidence>
<evidence type="ECO:0000313" key="15">
    <source>
        <dbReference type="EMBL" id="KAL3799960.1"/>
    </source>
</evidence>
<evidence type="ECO:0000256" key="13">
    <source>
        <dbReference type="SAM" id="MobiDB-lite"/>
    </source>
</evidence>
<evidence type="ECO:0000256" key="3">
    <source>
        <dbReference type="ARBA" id="ARBA00022664"/>
    </source>
</evidence>
<evidence type="ECO:0000256" key="12">
    <source>
        <dbReference type="RuleBase" id="RU367126"/>
    </source>
</evidence>
<keyword evidence="8 12" id="KW-0508">mRNA splicing</keyword>
<name>A0ABD3QHZ8_9STRA</name>
<dbReference type="InterPro" id="IPR036875">
    <property type="entry name" value="Znf_CCHC_sf"/>
</dbReference>
<comment type="subcellular location">
    <subcellularLocation>
        <location evidence="1 12">Nucleus</location>
    </subcellularLocation>
</comment>
<evidence type="ECO:0000256" key="8">
    <source>
        <dbReference type="ARBA" id="ARBA00023187"/>
    </source>
</evidence>
<evidence type="ECO:0000256" key="9">
    <source>
        <dbReference type="ARBA" id="ARBA00023242"/>
    </source>
</evidence>
<dbReference type="EMBL" id="JABMIG020000035">
    <property type="protein sequence ID" value="KAL3799960.1"/>
    <property type="molecule type" value="Genomic_DNA"/>
</dbReference>
<dbReference type="InterPro" id="IPR055256">
    <property type="entry name" value="KH_1_KHDC4/BBP-like"/>
</dbReference>
<dbReference type="Proteomes" id="UP001516023">
    <property type="component" value="Unassembled WGS sequence"/>
</dbReference>
<feature type="region of interest" description="Disordered" evidence="13">
    <location>
        <begin position="69"/>
        <end position="148"/>
    </location>
</feature>
<feature type="region of interest" description="Disordered" evidence="13">
    <location>
        <begin position="595"/>
        <end position="701"/>
    </location>
</feature>
<evidence type="ECO:0000256" key="10">
    <source>
        <dbReference type="PROSITE-ProRule" id="PRU00047"/>
    </source>
</evidence>
<dbReference type="InterPro" id="IPR036612">
    <property type="entry name" value="KH_dom_type_1_sf"/>
</dbReference>
<dbReference type="SMART" id="SM00322">
    <property type="entry name" value="KH"/>
    <property type="match status" value="1"/>
</dbReference>
<feature type="compositionally biased region" description="Pro residues" evidence="13">
    <location>
        <begin position="601"/>
        <end position="612"/>
    </location>
</feature>
<protein>
    <recommendedName>
        <fullName evidence="12">Branchpoint-bridging protein</fullName>
    </recommendedName>
</protein>
<proteinExistence type="inferred from homology"/>
<comment type="caution">
    <text evidence="15">The sequence shown here is derived from an EMBL/GenBank/DDBJ whole genome shotgun (WGS) entry which is preliminary data.</text>
</comment>
<dbReference type="Gene3D" id="6.10.140.1790">
    <property type="match status" value="1"/>
</dbReference>
<dbReference type="Pfam" id="PF22675">
    <property type="entry name" value="KH-I_KHDC4-BBP"/>
    <property type="match status" value="1"/>
</dbReference>
<dbReference type="Gene3D" id="3.30.1370.10">
    <property type="entry name" value="K Homology domain, type 1"/>
    <property type="match status" value="1"/>
</dbReference>
<dbReference type="GO" id="GO:0008270">
    <property type="term" value="F:zinc ion binding"/>
    <property type="evidence" value="ECO:0007669"/>
    <property type="project" value="UniProtKB-UniRule"/>
</dbReference>
<dbReference type="GO" id="GO:0000398">
    <property type="term" value="P:mRNA splicing, via spliceosome"/>
    <property type="evidence" value="ECO:0007669"/>
    <property type="project" value="UniProtKB-UniRule"/>
</dbReference>
<evidence type="ECO:0000256" key="5">
    <source>
        <dbReference type="ARBA" id="ARBA00022771"/>
    </source>
</evidence>
<dbReference type="Gene3D" id="4.10.60.10">
    <property type="entry name" value="Zinc finger, CCHC-type"/>
    <property type="match status" value="1"/>
</dbReference>
<sequence length="735" mass="78528">MTSSEEAAELLHEMKTYHVPMKAWYNDPKNAANVIGLQSKYGEFPMFWRDLMGWDGWREVKKEYLRFLEGTGGGGGSKKDHAVESNVVKADNGDDNEEERRKKRRSRWATDNDDAANNGNNHGDAPPERKRKSRWDRTAPAPAAPTIPADPVLAALGLTTPNVTNLSPSQLPELQSLQSRLRIANSRLTNLESESARIDALPRHHPDRSPSPPPVYNPDGSRRNTRAVRWREKYTEERAECLERILELMNGVPAPSFLTKRKRSVKIPIPVEEHPTYNFIGLIIGPRGKTQKEMENSTGCKIAIRGRGSVKEGARGRLMKQAPQEGDDEPLHVLITGEDPGGVERAAEMVRSMLVVIDDEKNVHKQNQLRELALLNGTLKESEEWCITCGEKGHKNYECPKRFSLGGGGAHGVGALNVKCAICGETSHPTRDCKSVLLGGGGVGGEDAAEKKERLDEDYSAFMAELDGTATGEKKDVAADAPPAAVGAAAGIVTGLNGVGGAGDSVLTIIQPARVVKKDDREEYGVDSLITTISSTVPKSEELFTGVTTISSTVPNSASLAVPGSEGLPGVTTISSTIPGVTQASSAAGVATTSSFTNPLGLPPPPPPPGVPPSSSLTSAPPIMGSTLPLPPPPVGLPPPPGAPVPPPVNGNFHPLPPPPPPPSVPGAYQYPPQQGYSYPYAQPGYPQQPPYGQPQQQQWGTGNVNATAAWDPNAYYDPTGGAGGFNWWDSSESG</sequence>
<dbReference type="InterPro" id="IPR045071">
    <property type="entry name" value="BBP-like"/>
</dbReference>
<dbReference type="PROSITE" id="PS50084">
    <property type="entry name" value="KH_TYPE_1"/>
    <property type="match status" value="1"/>
</dbReference>
<organism evidence="15 16">
    <name type="scientific">Cyclotella cryptica</name>
    <dbReference type="NCBI Taxonomy" id="29204"/>
    <lineage>
        <taxon>Eukaryota</taxon>
        <taxon>Sar</taxon>
        <taxon>Stramenopiles</taxon>
        <taxon>Ochrophyta</taxon>
        <taxon>Bacillariophyta</taxon>
        <taxon>Coscinodiscophyceae</taxon>
        <taxon>Thalassiosirophycidae</taxon>
        <taxon>Stephanodiscales</taxon>
        <taxon>Stephanodiscaceae</taxon>
        <taxon>Cyclotella</taxon>
    </lineage>
</organism>
<dbReference type="Pfam" id="PF16275">
    <property type="entry name" value="SF1-HH"/>
    <property type="match status" value="1"/>
</dbReference>